<sequence length="136" mass="14864">MFHALGETSTLRPPPSPSPHLRRPPRSSSPPLTLCSEGPPHPSSPLKGIRSAARPGKESYSIYVFKVLKQVHPDIGISSKAMGIRNSFVNDIFERIAGEVSHLVHYNNMRLLLPMELAKQAVSEGSNAVTKQTSSR</sequence>
<accession>A0A8C0J8L0</accession>
<evidence type="ECO:0000313" key="4">
    <source>
        <dbReference type="Ensembl" id="ENSCABP00000028608.1"/>
    </source>
</evidence>
<comment type="similarity">
    <text evidence="1">Belongs to the histone H2B family.</text>
</comment>
<dbReference type="PRINTS" id="PR00621">
    <property type="entry name" value="HISTONEH2B"/>
</dbReference>
<reference evidence="4" key="2">
    <citation type="submission" date="2025-09" db="UniProtKB">
        <authorList>
            <consortium name="Ensembl"/>
        </authorList>
    </citation>
    <scope>IDENTIFICATION</scope>
</reference>
<dbReference type="Gene3D" id="1.10.20.10">
    <property type="entry name" value="Histone, subunit A"/>
    <property type="match status" value="1"/>
</dbReference>
<feature type="domain" description="Core Histone H2A/H2B/H3" evidence="3">
    <location>
        <begin position="52"/>
        <end position="112"/>
    </location>
</feature>
<feature type="region of interest" description="Disordered" evidence="2">
    <location>
        <begin position="1"/>
        <end position="52"/>
    </location>
</feature>
<dbReference type="GeneTree" id="ENSGT01110000267181"/>
<dbReference type="InterPro" id="IPR009072">
    <property type="entry name" value="Histone-fold"/>
</dbReference>
<protein>
    <recommendedName>
        <fullName evidence="3">Core Histone H2A/H2B/H3 domain-containing protein</fullName>
    </recommendedName>
</protein>
<dbReference type="PANTHER" id="PTHR23428">
    <property type="entry name" value="HISTONE H2B"/>
    <property type="match status" value="1"/>
</dbReference>
<dbReference type="Pfam" id="PF00125">
    <property type="entry name" value="Histone"/>
    <property type="match status" value="1"/>
</dbReference>
<evidence type="ECO:0000256" key="2">
    <source>
        <dbReference type="SAM" id="MobiDB-lite"/>
    </source>
</evidence>
<dbReference type="AlphaFoldDB" id="A0A8C0J8L0"/>
<dbReference type="CDD" id="cd22910">
    <property type="entry name" value="HFD_H2B"/>
    <property type="match status" value="1"/>
</dbReference>
<dbReference type="FunFam" id="1.10.20.10:FF:000043">
    <property type="entry name" value="Histone H2B"/>
    <property type="match status" value="1"/>
</dbReference>
<evidence type="ECO:0000313" key="5">
    <source>
        <dbReference type="Proteomes" id="UP000694404"/>
    </source>
</evidence>
<reference evidence="4" key="1">
    <citation type="submission" date="2025-08" db="UniProtKB">
        <authorList>
            <consortium name="Ensembl"/>
        </authorList>
    </citation>
    <scope>IDENTIFICATION</scope>
</reference>
<dbReference type="GO" id="GO:0030527">
    <property type="term" value="F:structural constituent of chromatin"/>
    <property type="evidence" value="ECO:0007669"/>
    <property type="project" value="InterPro"/>
</dbReference>
<dbReference type="GO" id="GO:0000786">
    <property type="term" value="C:nucleosome"/>
    <property type="evidence" value="ECO:0007669"/>
    <property type="project" value="InterPro"/>
</dbReference>
<organism evidence="4 5">
    <name type="scientific">Chelonoidis abingdonii</name>
    <name type="common">Abingdon island giant tortoise</name>
    <name type="synonym">Testudo abingdonii</name>
    <dbReference type="NCBI Taxonomy" id="106734"/>
    <lineage>
        <taxon>Eukaryota</taxon>
        <taxon>Metazoa</taxon>
        <taxon>Chordata</taxon>
        <taxon>Craniata</taxon>
        <taxon>Vertebrata</taxon>
        <taxon>Euteleostomi</taxon>
        <taxon>Archelosauria</taxon>
        <taxon>Testudinata</taxon>
        <taxon>Testudines</taxon>
        <taxon>Cryptodira</taxon>
        <taxon>Durocryptodira</taxon>
        <taxon>Testudinoidea</taxon>
        <taxon>Testudinidae</taxon>
        <taxon>Chelonoidis</taxon>
    </lineage>
</organism>
<dbReference type="GO" id="GO:0005634">
    <property type="term" value="C:nucleus"/>
    <property type="evidence" value="ECO:0007669"/>
    <property type="project" value="UniProtKB-ARBA"/>
</dbReference>
<dbReference type="GO" id="GO:0003677">
    <property type="term" value="F:DNA binding"/>
    <property type="evidence" value="ECO:0007669"/>
    <property type="project" value="InterPro"/>
</dbReference>
<dbReference type="GO" id="GO:0046982">
    <property type="term" value="F:protein heterodimerization activity"/>
    <property type="evidence" value="ECO:0007669"/>
    <property type="project" value="InterPro"/>
</dbReference>
<evidence type="ECO:0000256" key="1">
    <source>
        <dbReference type="ARBA" id="ARBA00006846"/>
    </source>
</evidence>
<dbReference type="Ensembl" id="ENSCABT00000031356.1">
    <property type="protein sequence ID" value="ENSCABP00000028608.1"/>
    <property type="gene ID" value="ENSCABG00000021022.1"/>
</dbReference>
<evidence type="ECO:0000259" key="3">
    <source>
        <dbReference type="Pfam" id="PF00125"/>
    </source>
</evidence>
<proteinExistence type="inferred from homology"/>
<name>A0A8C0J8L0_CHEAB</name>
<dbReference type="Proteomes" id="UP000694404">
    <property type="component" value="Unplaced"/>
</dbReference>
<keyword evidence="5" id="KW-1185">Reference proteome</keyword>
<dbReference type="InterPro" id="IPR007125">
    <property type="entry name" value="H2A/H2B/H3"/>
</dbReference>
<dbReference type="InterPro" id="IPR000558">
    <property type="entry name" value="Histone_H2B"/>
</dbReference>
<dbReference type="SUPFAM" id="SSF47113">
    <property type="entry name" value="Histone-fold"/>
    <property type="match status" value="1"/>
</dbReference>
<dbReference type="SMART" id="SM00427">
    <property type="entry name" value="H2B"/>
    <property type="match status" value="1"/>
</dbReference>